<dbReference type="Proteomes" id="UP000283634">
    <property type="component" value="Unassembled WGS sequence"/>
</dbReference>
<evidence type="ECO:0000313" key="2">
    <source>
        <dbReference type="EMBL" id="RNF00959.1"/>
    </source>
</evidence>
<dbReference type="EMBL" id="MKGL01000298">
    <property type="protein sequence ID" value="RNF00959.1"/>
    <property type="molecule type" value="Genomic_DNA"/>
</dbReference>
<evidence type="ECO:0000313" key="3">
    <source>
        <dbReference type="Proteomes" id="UP000283634"/>
    </source>
</evidence>
<keyword evidence="3" id="KW-1185">Reference proteome</keyword>
<accession>A0A422N685</accession>
<comment type="caution">
    <text evidence="2">The sequence shown here is derived from an EMBL/GenBank/DDBJ whole genome shotgun (WGS) entry which is preliminary data.</text>
</comment>
<dbReference type="GeneID" id="40331229"/>
<gene>
    <name evidence="2" type="ORF">TraAM80_07296</name>
</gene>
<organism evidence="2 3">
    <name type="scientific">Trypanosoma rangeli</name>
    <dbReference type="NCBI Taxonomy" id="5698"/>
    <lineage>
        <taxon>Eukaryota</taxon>
        <taxon>Discoba</taxon>
        <taxon>Euglenozoa</taxon>
        <taxon>Kinetoplastea</taxon>
        <taxon>Metakinetoplastina</taxon>
        <taxon>Trypanosomatida</taxon>
        <taxon>Trypanosomatidae</taxon>
        <taxon>Trypanosoma</taxon>
        <taxon>Herpetosoma</taxon>
    </lineage>
</organism>
<dbReference type="AlphaFoldDB" id="A0A422N685"/>
<sequence length="126" mass="14394">MSVESELWCKLNSPLDDGVAERNSCEWEATGSSSDEGAKQSQLQMQLEDFKGKIQLLHNENEKLAQDLETLKEQLKEEQGEHCEREAALQKDTEKLAQDLETLKEQLKEEQDEHCDGETSLQELSE</sequence>
<name>A0A422N685_TRYRA</name>
<feature type="compositionally biased region" description="Basic and acidic residues" evidence="1">
    <location>
        <begin position="107"/>
        <end position="117"/>
    </location>
</feature>
<protein>
    <submittedName>
        <fullName evidence="2">Uncharacterized protein</fullName>
    </submittedName>
</protein>
<dbReference type="RefSeq" id="XP_029236053.1">
    <property type="nucleotide sequence ID" value="XM_029384096.1"/>
</dbReference>
<evidence type="ECO:0000256" key="1">
    <source>
        <dbReference type="SAM" id="MobiDB-lite"/>
    </source>
</evidence>
<feature type="region of interest" description="Disordered" evidence="1">
    <location>
        <begin position="107"/>
        <end position="126"/>
    </location>
</feature>
<reference evidence="2 3" key="1">
    <citation type="journal article" date="2018" name="BMC Genomics">
        <title>Genomic comparison of Trypanosoma conorhini and Trypanosoma rangeli to Trypanosoma cruzi strains of high and low virulence.</title>
        <authorList>
            <person name="Bradwell K.R."/>
            <person name="Koparde V.N."/>
            <person name="Matveyev A.V."/>
            <person name="Serrano M.G."/>
            <person name="Alves J.M."/>
            <person name="Parikh H."/>
            <person name="Huang B."/>
            <person name="Lee V."/>
            <person name="Espinosa-Alvarez O."/>
            <person name="Ortiz P.A."/>
            <person name="Costa-Martins A.G."/>
            <person name="Teixeira M.M."/>
            <person name="Buck G.A."/>
        </authorList>
    </citation>
    <scope>NUCLEOTIDE SEQUENCE [LARGE SCALE GENOMIC DNA]</scope>
    <source>
        <strain evidence="2 3">AM80</strain>
    </source>
</reference>
<proteinExistence type="predicted"/>